<dbReference type="GeneID" id="24128588"/>
<dbReference type="AlphaFoldDB" id="A0A067CN35"/>
<evidence type="ECO:0000313" key="1">
    <source>
        <dbReference type="EMBL" id="KDO28182.1"/>
    </source>
</evidence>
<accession>A0A067CN35</accession>
<organism evidence="1 2">
    <name type="scientific">Saprolegnia parasitica (strain CBS 223.65)</name>
    <dbReference type="NCBI Taxonomy" id="695850"/>
    <lineage>
        <taxon>Eukaryota</taxon>
        <taxon>Sar</taxon>
        <taxon>Stramenopiles</taxon>
        <taxon>Oomycota</taxon>
        <taxon>Saprolegniomycetes</taxon>
        <taxon>Saprolegniales</taxon>
        <taxon>Saprolegniaceae</taxon>
        <taxon>Saprolegnia</taxon>
    </lineage>
</organism>
<dbReference type="SUPFAM" id="SSF47616">
    <property type="entry name" value="GST C-terminal domain-like"/>
    <property type="match status" value="1"/>
</dbReference>
<dbReference type="Gene3D" id="1.20.1050.130">
    <property type="match status" value="1"/>
</dbReference>
<dbReference type="KEGG" id="spar:SPRG_06230"/>
<keyword evidence="2" id="KW-1185">Reference proteome</keyword>
<reference evidence="1 2" key="1">
    <citation type="journal article" date="2013" name="PLoS Genet.">
        <title>Distinctive expansion of potential virulence genes in the genome of the oomycete fish pathogen Saprolegnia parasitica.</title>
        <authorList>
            <person name="Jiang R.H."/>
            <person name="de Bruijn I."/>
            <person name="Haas B.J."/>
            <person name="Belmonte R."/>
            <person name="Lobach L."/>
            <person name="Christie J."/>
            <person name="van den Ackerveken G."/>
            <person name="Bottin A."/>
            <person name="Bulone V."/>
            <person name="Diaz-Moreno S.M."/>
            <person name="Dumas B."/>
            <person name="Fan L."/>
            <person name="Gaulin E."/>
            <person name="Govers F."/>
            <person name="Grenville-Briggs L.J."/>
            <person name="Horner N.R."/>
            <person name="Levin J.Z."/>
            <person name="Mammella M."/>
            <person name="Meijer H.J."/>
            <person name="Morris P."/>
            <person name="Nusbaum C."/>
            <person name="Oome S."/>
            <person name="Phillips A.J."/>
            <person name="van Rooyen D."/>
            <person name="Rzeszutek E."/>
            <person name="Saraiva M."/>
            <person name="Secombes C.J."/>
            <person name="Seidl M.F."/>
            <person name="Snel B."/>
            <person name="Stassen J.H."/>
            <person name="Sykes S."/>
            <person name="Tripathy S."/>
            <person name="van den Berg H."/>
            <person name="Vega-Arreguin J.C."/>
            <person name="Wawra S."/>
            <person name="Young S.K."/>
            <person name="Zeng Q."/>
            <person name="Dieguez-Uribeondo J."/>
            <person name="Russ C."/>
            <person name="Tyler B.M."/>
            <person name="van West P."/>
        </authorList>
    </citation>
    <scope>NUCLEOTIDE SEQUENCE [LARGE SCALE GENOMIC DNA]</scope>
    <source>
        <strain evidence="1 2">CBS 223.65</strain>
    </source>
</reference>
<dbReference type="Proteomes" id="UP000030745">
    <property type="component" value="Unassembled WGS sequence"/>
</dbReference>
<name>A0A067CN35_SAPPC</name>
<protein>
    <submittedName>
        <fullName evidence="1">Uncharacterized protein</fullName>
    </submittedName>
</protein>
<gene>
    <name evidence="1" type="ORF">SPRG_06230</name>
</gene>
<dbReference type="InterPro" id="IPR036282">
    <property type="entry name" value="Glutathione-S-Trfase_C_sf"/>
</dbReference>
<evidence type="ECO:0000313" key="2">
    <source>
        <dbReference type="Proteomes" id="UP000030745"/>
    </source>
</evidence>
<dbReference type="EMBL" id="KK583212">
    <property type="protein sequence ID" value="KDO28182.1"/>
    <property type="molecule type" value="Genomic_DNA"/>
</dbReference>
<sequence>MLQQLEARVAGPYFTGAQITFADVVTIRLAEYPKLQAIVDRTRALPQLQTYLSK</sequence>
<dbReference type="RefSeq" id="XP_012201008.1">
    <property type="nucleotide sequence ID" value="XM_012345618.1"/>
</dbReference>
<dbReference type="OrthoDB" id="414243at2759"/>
<proteinExistence type="predicted"/>
<dbReference type="VEuPathDB" id="FungiDB:SPRG_06230"/>